<comment type="caution">
    <text evidence="2">The sequence shown here is derived from an EMBL/GenBank/DDBJ whole genome shotgun (WGS) entry which is preliminary data.</text>
</comment>
<feature type="transmembrane region" description="Helical" evidence="1">
    <location>
        <begin position="182"/>
        <end position="203"/>
    </location>
</feature>
<dbReference type="Proteomes" id="UP000326169">
    <property type="component" value="Unassembled WGS sequence"/>
</dbReference>
<feature type="transmembrane region" description="Helical" evidence="1">
    <location>
        <begin position="6"/>
        <end position="24"/>
    </location>
</feature>
<dbReference type="EMBL" id="BIMW01000194">
    <property type="protein sequence ID" value="GCE96508.1"/>
    <property type="molecule type" value="Genomic_DNA"/>
</dbReference>
<keyword evidence="1" id="KW-0812">Transmembrane</keyword>
<keyword evidence="1" id="KW-1133">Transmembrane helix</keyword>
<evidence type="ECO:0000313" key="3">
    <source>
        <dbReference type="Proteomes" id="UP000326169"/>
    </source>
</evidence>
<dbReference type="RefSeq" id="WP_014276628.1">
    <property type="nucleotide sequence ID" value="NZ_BIMW01000194.1"/>
</dbReference>
<gene>
    <name evidence="2" type="ORF">NIES46_45800</name>
</gene>
<name>A0A5M3TER3_LIMPL</name>
<reference evidence="2 3" key="1">
    <citation type="journal article" date="2019" name="J Genomics">
        <title>The Draft Genome of a Hydrogen-producing Cyanobacterium, Arthrospira platensis NIES-46.</title>
        <authorList>
            <person name="Suzuki S."/>
            <person name="Yamaguchi H."/>
            <person name="Kawachi M."/>
        </authorList>
    </citation>
    <scope>NUCLEOTIDE SEQUENCE [LARGE SCALE GENOMIC DNA]</scope>
    <source>
        <strain evidence="2 3">NIES-46</strain>
    </source>
</reference>
<keyword evidence="3" id="KW-1185">Reference proteome</keyword>
<protein>
    <submittedName>
        <fullName evidence="2">Uncharacterized protein</fullName>
    </submittedName>
</protein>
<evidence type="ECO:0000256" key="1">
    <source>
        <dbReference type="SAM" id="Phobius"/>
    </source>
</evidence>
<accession>A0A5M3TER3</accession>
<proteinExistence type="predicted"/>
<organism evidence="2 3">
    <name type="scientific">Limnospira platensis NIES-46</name>
    <dbReference type="NCBI Taxonomy" id="1236695"/>
    <lineage>
        <taxon>Bacteria</taxon>
        <taxon>Bacillati</taxon>
        <taxon>Cyanobacteriota</taxon>
        <taxon>Cyanophyceae</taxon>
        <taxon>Oscillatoriophycideae</taxon>
        <taxon>Oscillatoriales</taxon>
        <taxon>Sirenicapillariaceae</taxon>
        <taxon>Limnospira</taxon>
    </lineage>
</organism>
<dbReference type="GeneID" id="301685304"/>
<sequence>MNIPALVNVAIGLFFIYLILSLFVSNLQELIASYLFDWRAQNLKASIQSILGDAMTEKIYNHPLVGSLQDYKIDRFNRGVGPSYIPDDTFSLALISVLMETAGQESKIVTLSVDDFKEAIASQPVAKILKPEHIGLMRSLANQAQINCFENVFIKALETEVMAWFNQSMDRASGVFKRRVKLMILALGFGAAIIMNVDTINIANRLSLEPVIRQQVSQDIQIILSDSDSWQNYINCLSQNSLDKNDCETLVSEDFLKIAQEKLWSLPLGWSSANLAYQFGGEISGLTILRVIGGWLLTAIAISMGSSFWFDLLNRLIDVRNTGNKPDDT</sequence>
<keyword evidence="1" id="KW-0472">Membrane</keyword>
<evidence type="ECO:0000313" key="2">
    <source>
        <dbReference type="EMBL" id="GCE96508.1"/>
    </source>
</evidence>
<feature type="transmembrane region" description="Helical" evidence="1">
    <location>
        <begin position="288"/>
        <end position="310"/>
    </location>
</feature>